<dbReference type="EMBL" id="JBBEGL010000001">
    <property type="protein sequence ID" value="MEJ2884873.1"/>
    <property type="molecule type" value="Genomic_DNA"/>
</dbReference>
<gene>
    <name evidence="2" type="ORF">WCD41_00310</name>
</gene>
<dbReference type="CDD" id="cd07263">
    <property type="entry name" value="VOC_like"/>
    <property type="match status" value="1"/>
</dbReference>
<comment type="caution">
    <text evidence="2">The sequence shown here is derived from an EMBL/GenBank/DDBJ whole genome shotgun (WGS) entry which is preliminary data.</text>
</comment>
<dbReference type="Gene3D" id="3.10.180.10">
    <property type="entry name" value="2,3-Dihydroxybiphenyl 1,2-Dioxygenase, domain 1"/>
    <property type="match status" value="1"/>
</dbReference>
<reference evidence="2 3" key="1">
    <citation type="submission" date="2024-03" db="EMBL/GenBank/DDBJ databases">
        <title>Actinomycetospora sp. OC33-EN06, a novel actinomycete isolated from wild orchid (Aerides multiflora).</title>
        <authorList>
            <person name="Suriyachadkun C."/>
        </authorList>
    </citation>
    <scope>NUCLEOTIDE SEQUENCE [LARGE SCALE GENOMIC DNA]</scope>
    <source>
        <strain evidence="2 3">OC33-EN06</strain>
    </source>
</reference>
<dbReference type="PANTHER" id="PTHR36437:SF2">
    <property type="entry name" value="GLYOXALASE_BLEOMYCIN RESISTANCE PROTEIN_DIOXYGENASE"/>
    <property type="match status" value="1"/>
</dbReference>
<protein>
    <submittedName>
        <fullName evidence="2">VOC family protein</fullName>
    </submittedName>
</protein>
<name>A0ABU8MZN3_9PSEU</name>
<dbReference type="SUPFAM" id="SSF54593">
    <property type="entry name" value="Glyoxalase/Bleomycin resistance protein/Dihydroxybiphenyl dioxygenase"/>
    <property type="match status" value="1"/>
</dbReference>
<dbReference type="Pfam" id="PF00903">
    <property type="entry name" value="Glyoxalase"/>
    <property type="match status" value="1"/>
</dbReference>
<dbReference type="InterPro" id="IPR004360">
    <property type="entry name" value="Glyas_Fos-R_dOase_dom"/>
</dbReference>
<proteinExistence type="predicted"/>
<dbReference type="InterPro" id="IPR037523">
    <property type="entry name" value="VOC_core"/>
</dbReference>
<dbReference type="RefSeq" id="WP_337711374.1">
    <property type="nucleotide sequence ID" value="NZ_JBBEGL010000001.1"/>
</dbReference>
<sequence length="130" mass="14078">MRIRLTSIFVDDQRAARAFYTDILGFTVRHDVPLGDDSWLTVVSPDDPDGPELLLEPAGHPAVKPYRDALVEDGIPLVQFAVDDVHAEHERLVARGVAFTQPPTDAGPVITAVLDDTCGNLVQIVAAKPV</sequence>
<organism evidence="2 3">
    <name type="scientific">Actinomycetospora aeridis</name>
    <dbReference type="NCBI Taxonomy" id="3129231"/>
    <lineage>
        <taxon>Bacteria</taxon>
        <taxon>Bacillati</taxon>
        <taxon>Actinomycetota</taxon>
        <taxon>Actinomycetes</taxon>
        <taxon>Pseudonocardiales</taxon>
        <taxon>Pseudonocardiaceae</taxon>
        <taxon>Actinomycetospora</taxon>
    </lineage>
</organism>
<evidence type="ECO:0000259" key="1">
    <source>
        <dbReference type="PROSITE" id="PS51819"/>
    </source>
</evidence>
<dbReference type="Proteomes" id="UP001370100">
    <property type="component" value="Unassembled WGS sequence"/>
</dbReference>
<evidence type="ECO:0000313" key="3">
    <source>
        <dbReference type="Proteomes" id="UP001370100"/>
    </source>
</evidence>
<dbReference type="InterPro" id="IPR029068">
    <property type="entry name" value="Glyas_Bleomycin-R_OHBP_Dase"/>
</dbReference>
<accession>A0ABU8MZN3</accession>
<feature type="domain" description="VOC" evidence="1">
    <location>
        <begin position="2"/>
        <end position="127"/>
    </location>
</feature>
<evidence type="ECO:0000313" key="2">
    <source>
        <dbReference type="EMBL" id="MEJ2884873.1"/>
    </source>
</evidence>
<keyword evidence="3" id="KW-1185">Reference proteome</keyword>
<dbReference type="PROSITE" id="PS51819">
    <property type="entry name" value="VOC"/>
    <property type="match status" value="1"/>
</dbReference>
<dbReference type="PANTHER" id="PTHR36437">
    <property type="entry name" value="GLYOXALASE/BLEOMYCIN RESISTANCE PROTEIN/DIOXYGENASE"/>
    <property type="match status" value="1"/>
</dbReference>